<dbReference type="EMBL" id="JAHRIN010029556">
    <property type="protein sequence ID" value="MEQ2201902.1"/>
    <property type="molecule type" value="Genomic_DNA"/>
</dbReference>
<dbReference type="Gene3D" id="2.10.90.10">
    <property type="entry name" value="Cystine-knot cytokines"/>
    <property type="match status" value="1"/>
</dbReference>
<evidence type="ECO:0000259" key="3">
    <source>
        <dbReference type="PROSITE" id="PS01225"/>
    </source>
</evidence>
<feature type="non-terminal residue" evidence="4">
    <location>
        <position position="1"/>
    </location>
</feature>
<keyword evidence="1" id="KW-1015">Disulfide bond</keyword>
<evidence type="ECO:0000256" key="2">
    <source>
        <dbReference type="PROSITE-ProRule" id="PRU00039"/>
    </source>
</evidence>
<protein>
    <recommendedName>
        <fullName evidence="3">CTCK domain-containing protein</fullName>
    </recommendedName>
</protein>
<comment type="caution">
    <text evidence="4">The sequence shown here is derived from an EMBL/GenBank/DDBJ whole genome shotgun (WGS) entry which is preliminary data.</text>
</comment>
<gene>
    <name evidence="4" type="ORF">XENOCAPTIV_020207</name>
</gene>
<keyword evidence="5" id="KW-1185">Reference proteome</keyword>
<evidence type="ECO:0000313" key="5">
    <source>
        <dbReference type="Proteomes" id="UP001434883"/>
    </source>
</evidence>
<proteinExistence type="predicted"/>
<name>A0ABV0R1F4_9TELE</name>
<organism evidence="4 5">
    <name type="scientific">Xenoophorus captivus</name>
    <dbReference type="NCBI Taxonomy" id="1517983"/>
    <lineage>
        <taxon>Eukaryota</taxon>
        <taxon>Metazoa</taxon>
        <taxon>Chordata</taxon>
        <taxon>Craniata</taxon>
        <taxon>Vertebrata</taxon>
        <taxon>Euteleostomi</taxon>
        <taxon>Actinopterygii</taxon>
        <taxon>Neopterygii</taxon>
        <taxon>Teleostei</taxon>
        <taxon>Neoteleostei</taxon>
        <taxon>Acanthomorphata</taxon>
        <taxon>Ovalentaria</taxon>
        <taxon>Atherinomorphae</taxon>
        <taxon>Cyprinodontiformes</taxon>
        <taxon>Goodeidae</taxon>
        <taxon>Xenoophorus</taxon>
    </lineage>
</organism>
<reference evidence="4 5" key="1">
    <citation type="submission" date="2021-06" db="EMBL/GenBank/DDBJ databases">
        <authorList>
            <person name="Palmer J.M."/>
        </authorList>
    </citation>
    <scope>NUCLEOTIDE SEQUENCE [LARGE SCALE GENOMIC DNA]</scope>
    <source>
        <strain evidence="4 5">XC_2019</strain>
        <tissue evidence="4">Muscle</tissue>
    </source>
</reference>
<dbReference type="SMART" id="SM00041">
    <property type="entry name" value="CT"/>
    <property type="match status" value="1"/>
</dbReference>
<feature type="domain" description="CTCK" evidence="3">
    <location>
        <begin position="67"/>
        <end position="181"/>
    </location>
</feature>
<accession>A0ABV0R1F4</accession>
<dbReference type="PROSITE" id="PS01225">
    <property type="entry name" value="CTCK_2"/>
    <property type="match status" value="1"/>
</dbReference>
<dbReference type="Proteomes" id="UP001434883">
    <property type="component" value="Unassembled WGS sequence"/>
</dbReference>
<feature type="non-terminal residue" evidence="4">
    <location>
        <position position="181"/>
    </location>
</feature>
<sequence>LNETFEYKCQNCVCDGSTKTVICKPKMCPVRAEKRCTGPGYVLANQTDPLDPCCTGFEYVKNNSDDCCGTCVQTHCVINVNGTKIPLKTAANGCCKICEYDFLFFRVKDAEISRHTEIFLSSHIFKGVEKEKSCRYSEAAAAMEHSCSCCKETRSSNRTVDLVCPNGGMVPFTYMYVEECS</sequence>
<comment type="caution">
    <text evidence="2">Lacks conserved residue(s) required for the propagation of feature annotation.</text>
</comment>
<dbReference type="InterPro" id="IPR029034">
    <property type="entry name" value="Cystine-knot_cytokine"/>
</dbReference>
<evidence type="ECO:0000256" key="1">
    <source>
        <dbReference type="ARBA" id="ARBA00023157"/>
    </source>
</evidence>
<dbReference type="InterPro" id="IPR006207">
    <property type="entry name" value="Cys_knot_C"/>
</dbReference>
<evidence type="ECO:0000313" key="4">
    <source>
        <dbReference type="EMBL" id="MEQ2201902.1"/>
    </source>
</evidence>